<organism evidence="1 2">
    <name type="scientific">Methylocystis parvus</name>
    <dbReference type="NCBI Taxonomy" id="134"/>
    <lineage>
        <taxon>Bacteria</taxon>
        <taxon>Pseudomonadati</taxon>
        <taxon>Pseudomonadota</taxon>
        <taxon>Alphaproteobacteria</taxon>
        <taxon>Hyphomicrobiales</taxon>
        <taxon>Methylocystaceae</taxon>
        <taxon>Methylocystis</taxon>
    </lineage>
</organism>
<accession>A0A6B8M3I3</accession>
<dbReference type="EMBL" id="CP044331">
    <property type="protein sequence ID" value="QGM97451.1"/>
    <property type="molecule type" value="Genomic_DNA"/>
</dbReference>
<protein>
    <submittedName>
        <fullName evidence="1">Uncharacterized protein</fullName>
    </submittedName>
</protein>
<proteinExistence type="predicted"/>
<keyword evidence="2" id="KW-1185">Reference proteome</keyword>
<name>A0A6B8M3I3_9HYPH</name>
<sequence>MCFYLQGRKVSDGKPFTVDREFWTIEAALEAARSRLQLDAAHMWIMDHQQRLILSFQEVRDRLQSEAVAASAIQHEAF</sequence>
<dbReference type="Proteomes" id="UP000422569">
    <property type="component" value="Chromosome"/>
</dbReference>
<dbReference type="AlphaFoldDB" id="A0A6B8M3I3"/>
<dbReference type="KEGG" id="mpar:F7D14_08220"/>
<gene>
    <name evidence="1" type="ORF">F7D14_08220</name>
</gene>
<reference evidence="1 2" key="1">
    <citation type="submission" date="2019-09" db="EMBL/GenBank/DDBJ databases">
        <title>Isolation and complete genome sequencing of Methylocystis species.</title>
        <authorList>
            <person name="Rumah B.L."/>
            <person name="Stead C.E."/>
            <person name="Stevens B.C."/>
            <person name="Minton N.P."/>
            <person name="Grosse-Honebrink A."/>
            <person name="Zhang Y."/>
        </authorList>
    </citation>
    <scope>NUCLEOTIDE SEQUENCE [LARGE SCALE GENOMIC DNA]</scope>
    <source>
        <strain evidence="1 2">BRCS2</strain>
    </source>
</reference>
<evidence type="ECO:0000313" key="1">
    <source>
        <dbReference type="EMBL" id="QGM97451.1"/>
    </source>
</evidence>
<evidence type="ECO:0000313" key="2">
    <source>
        <dbReference type="Proteomes" id="UP000422569"/>
    </source>
</evidence>
<dbReference type="RefSeq" id="WP_016920784.1">
    <property type="nucleotide sequence ID" value="NZ_CP044331.1"/>
</dbReference>